<keyword evidence="1" id="KW-1133">Transmembrane helix</keyword>
<gene>
    <name evidence="2" type="ORF">PWYN_19620</name>
</gene>
<keyword evidence="1" id="KW-0812">Transmembrane</keyword>
<dbReference type="AlphaFoldDB" id="A0A098M4D8"/>
<comment type="caution">
    <text evidence="2">The sequence shown here is derived from an EMBL/GenBank/DDBJ whole genome shotgun (WGS) entry which is preliminary data.</text>
</comment>
<keyword evidence="3" id="KW-1185">Reference proteome</keyword>
<dbReference type="EMBL" id="JQCR01000003">
    <property type="protein sequence ID" value="KGE16888.1"/>
    <property type="molecule type" value="Genomic_DNA"/>
</dbReference>
<evidence type="ECO:0000256" key="1">
    <source>
        <dbReference type="SAM" id="Phobius"/>
    </source>
</evidence>
<name>A0A098M4D8_9BACL</name>
<reference evidence="2 3" key="1">
    <citation type="submission" date="2014-08" db="EMBL/GenBank/DDBJ databases">
        <authorList>
            <person name="den Bakker H.C."/>
        </authorList>
    </citation>
    <scope>NUCLEOTIDE SEQUENCE [LARGE SCALE GENOMIC DNA]</scope>
    <source>
        <strain evidence="2 3">DSM 18334</strain>
    </source>
</reference>
<feature type="transmembrane region" description="Helical" evidence="1">
    <location>
        <begin position="42"/>
        <end position="64"/>
    </location>
</feature>
<sequence>MLLHTIPFVDYFIFIDRKAGIVNSFEMEKAWNIRKPPKQSTAIMYAFIHGLVELNIYLAVQFAVKRKEAVTHR</sequence>
<evidence type="ECO:0000313" key="3">
    <source>
        <dbReference type="Proteomes" id="UP000029734"/>
    </source>
</evidence>
<accession>A0A098M4D8</accession>
<keyword evidence="1" id="KW-0472">Membrane</keyword>
<evidence type="ECO:0000313" key="2">
    <source>
        <dbReference type="EMBL" id="KGE16888.1"/>
    </source>
</evidence>
<reference evidence="2 3" key="2">
    <citation type="submission" date="2014-10" db="EMBL/GenBank/DDBJ databases">
        <title>Comparative genomics of the Paenibacillus odorifer group.</title>
        <authorList>
            <person name="Tsai Y.-C."/>
            <person name="Martin N."/>
            <person name="Korlach J."/>
            <person name="Wiedmann M."/>
        </authorList>
    </citation>
    <scope>NUCLEOTIDE SEQUENCE [LARGE SCALE GENOMIC DNA]</scope>
    <source>
        <strain evidence="2 3">DSM 18334</strain>
    </source>
</reference>
<dbReference type="Proteomes" id="UP000029734">
    <property type="component" value="Unassembled WGS sequence"/>
</dbReference>
<organism evidence="2 3">
    <name type="scientific">Paenibacillus wynnii</name>
    <dbReference type="NCBI Taxonomy" id="268407"/>
    <lineage>
        <taxon>Bacteria</taxon>
        <taxon>Bacillati</taxon>
        <taxon>Bacillota</taxon>
        <taxon>Bacilli</taxon>
        <taxon>Bacillales</taxon>
        <taxon>Paenibacillaceae</taxon>
        <taxon>Paenibacillus</taxon>
    </lineage>
</organism>
<proteinExistence type="predicted"/>
<protein>
    <submittedName>
        <fullName evidence="2">Uncharacterized protein</fullName>
    </submittedName>
</protein>